<feature type="transmembrane region" description="Helical" evidence="6">
    <location>
        <begin position="324"/>
        <end position="343"/>
    </location>
</feature>
<organism evidence="7 8">
    <name type="scientific">Maribacter arcticus</name>
    <dbReference type="NCBI Taxonomy" id="561365"/>
    <lineage>
        <taxon>Bacteria</taxon>
        <taxon>Pseudomonadati</taxon>
        <taxon>Bacteroidota</taxon>
        <taxon>Flavobacteriia</taxon>
        <taxon>Flavobacteriales</taxon>
        <taxon>Flavobacteriaceae</taxon>
        <taxon>Maribacter</taxon>
    </lineage>
</organism>
<dbReference type="OrthoDB" id="9806937at2"/>
<keyword evidence="8" id="KW-1185">Reference proteome</keyword>
<comment type="subcellular location">
    <subcellularLocation>
        <location evidence="1">Cell membrane</location>
        <topology evidence="1">Multi-pass membrane protein</topology>
    </subcellularLocation>
</comment>
<feature type="transmembrane region" description="Helical" evidence="6">
    <location>
        <begin position="199"/>
        <end position="216"/>
    </location>
</feature>
<evidence type="ECO:0000256" key="5">
    <source>
        <dbReference type="ARBA" id="ARBA00023136"/>
    </source>
</evidence>
<feature type="transmembrane region" description="Helical" evidence="6">
    <location>
        <begin position="409"/>
        <end position="431"/>
    </location>
</feature>
<dbReference type="PIRSF" id="PIRSF006060">
    <property type="entry name" value="AA_transporter"/>
    <property type="match status" value="1"/>
</dbReference>
<feature type="transmembrane region" description="Helical" evidence="6">
    <location>
        <begin position="267"/>
        <end position="292"/>
    </location>
</feature>
<keyword evidence="5 6" id="KW-0472">Membrane</keyword>
<evidence type="ECO:0000256" key="3">
    <source>
        <dbReference type="ARBA" id="ARBA00022692"/>
    </source>
</evidence>
<evidence type="ECO:0000256" key="6">
    <source>
        <dbReference type="SAM" id="Phobius"/>
    </source>
</evidence>
<dbReference type="GO" id="GO:0005886">
    <property type="term" value="C:plasma membrane"/>
    <property type="evidence" value="ECO:0007669"/>
    <property type="project" value="UniProtKB-SubCell"/>
</dbReference>
<dbReference type="InterPro" id="IPR050367">
    <property type="entry name" value="APC_superfamily"/>
</dbReference>
<evidence type="ECO:0000256" key="2">
    <source>
        <dbReference type="ARBA" id="ARBA00022475"/>
    </source>
</evidence>
<keyword evidence="3 6" id="KW-0812">Transmembrane</keyword>
<dbReference type="STRING" id="561365.SAMN05660866_03529"/>
<feature type="transmembrane region" description="Helical" evidence="6">
    <location>
        <begin position="45"/>
        <end position="66"/>
    </location>
</feature>
<dbReference type="RefSeq" id="WP_079514298.1">
    <property type="nucleotide sequence ID" value="NZ_FUYL01000013.1"/>
</dbReference>
<dbReference type="EMBL" id="FUYL01000013">
    <property type="protein sequence ID" value="SKB83930.1"/>
    <property type="molecule type" value="Genomic_DNA"/>
</dbReference>
<dbReference type="AlphaFoldDB" id="A0A1T5EJS3"/>
<gene>
    <name evidence="7" type="ORF">SAMN05660866_03529</name>
</gene>
<evidence type="ECO:0000256" key="1">
    <source>
        <dbReference type="ARBA" id="ARBA00004651"/>
    </source>
</evidence>
<feature type="transmembrane region" description="Helical" evidence="6">
    <location>
        <begin position="129"/>
        <end position="147"/>
    </location>
</feature>
<dbReference type="Proteomes" id="UP000190339">
    <property type="component" value="Unassembled WGS sequence"/>
</dbReference>
<dbReference type="PANTHER" id="PTHR42770">
    <property type="entry name" value="AMINO ACID TRANSPORTER-RELATED"/>
    <property type="match status" value="1"/>
</dbReference>
<feature type="transmembrane region" description="Helical" evidence="6">
    <location>
        <begin position="159"/>
        <end position="179"/>
    </location>
</feature>
<dbReference type="PANTHER" id="PTHR42770:SF7">
    <property type="entry name" value="MEMBRANE PROTEIN"/>
    <property type="match status" value="1"/>
</dbReference>
<name>A0A1T5EJS3_9FLAO</name>
<feature type="transmembrane region" description="Helical" evidence="6">
    <location>
        <begin position="78"/>
        <end position="109"/>
    </location>
</feature>
<feature type="transmembrane region" description="Helical" evidence="6">
    <location>
        <begin position="349"/>
        <end position="371"/>
    </location>
</feature>
<feature type="transmembrane region" description="Helical" evidence="6">
    <location>
        <begin position="383"/>
        <end position="403"/>
    </location>
</feature>
<protein>
    <submittedName>
        <fullName evidence="7">Amino acid transporter</fullName>
    </submittedName>
</protein>
<reference evidence="8" key="1">
    <citation type="submission" date="2017-02" db="EMBL/GenBank/DDBJ databases">
        <authorList>
            <person name="Varghese N."/>
            <person name="Submissions S."/>
        </authorList>
    </citation>
    <scope>NUCLEOTIDE SEQUENCE [LARGE SCALE GENOMIC DNA]</scope>
    <source>
        <strain evidence="8">DSM 23546</strain>
    </source>
</reference>
<evidence type="ECO:0000256" key="4">
    <source>
        <dbReference type="ARBA" id="ARBA00022989"/>
    </source>
</evidence>
<evidence type="ECO:0000313" key="8">
    <source>
        <dbReference type="Proteomes" id="UP000190339"/>
    </source>
</evidence>
<dbReference type="InterPro" id="IPR002293">
    <property type="entry name" value="AA/rel_permease1"/>
</dbReference>
<evidence type="ECO:0000313" key="7">
    <source>
        <dbReference type="EMBL" id="SKB83930.1"/>
    </source>
</evidence>
<proteinExistence type="predicted"/>
<keyword evidence="2" id="KW-1003">Cell membrane</keyword>
<feature type="transmembrane region" description="Helical" evidence="6">
    <location>
        <begin position="12"/>
        <end position="39"/>
    </location>
</feature>
<dbReference type="GO" id="GO:0022857">
    <property type="term" value="F:transmembrane transporter activity"/>
    <property type="evidence" value="ECO:0007669"/>
    <property type="project" value="InterPro"/>
</dbReference>
<accession>A0A1T5EJS3</accession>
<sequence length="442" mass="47760">MNKSNKDKGLKRVVDVFGLSLNIVNITVGAGIFALPAIVGIELGAFSVYAYLFCGIMMAAIMLCYAEIGSRITNTGGSYAYVSAAFGDFAGFIVSWLAIFGWSILGSAALMNIIADSLAVISPAFSNPWIRGIFFFVLLSFLVITNIRGAKQGVTFIKWITIIKLLPLFGIIIFGFTLINTENLHWEHLPSIKTFGNTALILFFAFAGFETALGASGEIKNPQRTIPWGILIGGGSVIIIYLLLQIVTQGVLGPRMLSVKDAPLAAVAQSIVGIVGSTILLVAAAISSFGTVSTDVLNTPRVLFAGANDGLFPKFLGEIHSKYATPYWSIICFSGLIFIFSISGGFRQLAILASAAILLIYLLVIIATIKLRSKKQETTKKTFKVPGGLIIPSIGIVSILWLLTSLSTWEIVSTIIFIAVICVVYFTMKWLKKRTKTLKKLE</sequence>
<dbReference type="Pfam" id="PF13520">
    <property type="entry name" value="AA_permease_2"/>
    <property type="match status" value="1"/>
</dbReference>
<dbReference type="Gene3D" id="1.20.1740.10">
    <property type="entry name" value="Amino acid/polyamine transporter I"/>
    <property type="match status" value="1"/>
</dbReference>
<keyword evidence="4 6" id="KW-1133">Transmembrane helix</keyword>
<feature type="transmembrane region" description="Helical" evidence="6">
    <location>
        <begin position="228"/>
        <end position="247"/>
    </location>
</feature>